<dbReference type="InterPro" id="IPR051381">
    <property type="entry name" value="CREB_ATF_subfamily"/>
</dbReference>
<accession>A0A7R8W8P0</accession>
<dbReference type="GO" id="GO:0000978">
    <property type="term" value="F:RNA polymerase II cis-regulatory region sequence-specific DNA binding"/>
    <property type="evidence" value="ECO:0007669"/>
    <property type="project" value="TreeGrafter"/>
</dbReference>
<reference evidence="8" key="1">
    <citation type="submission" date="2020-11" db="EMBL/GenBank/DDBJ databases">
        <authorList>
            <person name="Tran Van P."/>
        </authorList>
    </citation>
    <scope>NUCLEOTIDE SEQUENCE</scope>
</reference>
<feature type="compositionally biased region" description="Basic and acidic residues" evidence="7">
    <location>
        <begin position="156"/>
        <end position="169"/>
    </location>
</feature>
<evidence type="ECO:0000256" key="6">
    <source>
        <dbReference type="SAM" id="Coils"/>
    </source>
</evidence>
<feature type="compositionally biased region" description="Basic and acidic residues" evidence="7">
    <location>
        <begin position="109"/>
        <end position="121"/>
    </location>
</feature>
<dbReference type="GO" id="GO:0000981">
    <property type="term" value="F:DNA-binding transcription factor activity, RNA polymerase II-specific"/>
    <property type="evidence" value="ECO:0007669"/>
    <property type="project" value="TreeGrafter"/>
</dbReference>
<dbReference type="SUPFAM" id="SSF57959">
    <property type="entry name" value="Leucine zipper domain"/>
    <property type="match status" value="1"/>
</dbReference>
<keyword evidence="3" id="KW-0238">DNA-binding</keyword>
<feature type="coiled-coil region" evidence="6">
    <location>
        <begin position="190"/>
        <end position="262"/>
    </location>
</feature>
<dbReference type="PROSITE" id="PS50217">
    <property type="entry name" value="BZIP"/>
    <property type="match status" value="1"/>
</dbReference>
<evidence type="ECO:0000256" key="5">
    <source>
        <dbReference type="ARBA" id="ARBA00023242"/>
    </source>
</evidence>
<dbReference type="EMBL" id="OB660998">
    <property type="protein sequence ID" value="CAD7227000.1"/>
    <property type="molecule type" value="Genomic_DNA"/>
</dbReference>
<dbReference type="OrthoDB" id="674948at2759"/>
<evidence type="ECO:0000313" key="8">
    <source>
        <dbReference type="EMBL" id="CAD7227000.1"/>
    </source>
</evidence>
<dbReference type="PANTHER" id="PTHR45996">
    <property type="entry name" value="AGAP001464-PB"/>
    <property type="match status" value="1"/>
</dbReference>
<dbReference type="SMART" id="SM00338">
    <property type="entry name" value="BRLZ"/>
    <property type="match status" value="1"/>
</dbReference>
<dbReference type="GO" id="GO:0005634">
    <property type="term" value="C:nucleus"/>
    <property type="evidence" value="ECO:0007669"/>
    <property type="project" value="TreeGrafter"/>
</dbReference>
<keyword evidence="4" id="KW-0804">Transcription</keyword>
<dbReference type="PANTHER" id="PTHR45996:SF3">
    <property type="entry name" value="CREB-H TRANSCRIPTION FACTOR HOMOLOG LET-607"/>
    <property type="match status" value="1"/>
</dbReference>
<comment type="subcellular location">
    <subcellularLocation>
        <location evidence="1">Endoplasmic reticulum membrane</location>
        <topology evidence="1">Single-pass type II membrane protein</topology>
    </subcellularLocation>
</comment>
<evidence type="ECO:0000256" key="1">
    <source>
        <dbReference type="ARBA" id="ARBA00004648"/>
    </source>
</evidence>
<evidence type="ECO:0000256" key="4">
    <source>
        <dbReference type="ARBA" id="ARBA00023163"/>
    </source>
</evidence>
<evidence type="ECO:0000256" key="3">
    <source>
        <dbReference type="ARBA" id="ARBA00023125"/>
    </source>
</evidence>
<dbReference type="AlphaFoldDB" id="A0A7R8W8P0"/>
<gene>
    <name evidence="8" type="ORF">CTOB1V02_LOCUS4911</name>
</gene>
<organism evidence="8">
    <name type="scientific">Cyprideis torosa</name>
    <dbReference type="NCBI Taxonomy" id="163714"/>
    <lineage>
        <taxon>Eukaryota</taxon>
        <taxon>Metazoa</taxon>
        <taxon>Ecdysozoa</taxon>
        <taxon>Arthropoda</taxon>
        <taxon>Crustacea</taxon>
        <taxon>Oligostraca</taxon>
        <taxon>Ostracoda</taxon>
        <taxon>Podocopa</taxon>
        <taxon>Podocopida</taxon>
        <taxon>Cytherocopina</taxon>
        <taxon>Cytheroidea</taxon>
        <taxon>Cytherideidae</taxon>
        <taxon>Cyprideis</taxon>
    </lineage>
</organism>
<dbReference type="CDD" id="cd14689">
    <property type="entry name" value="bZIP_CREB3"/>
    <property type="match status" value="1"/>
</dbReference>
<protein>
    <submittedName>
        <fullName evidence="8">Uncharacterized protein</fullName>
    </submittedName>
</protein>
<sequence>MSSGNILDFLLEGESDMDASNAMFGLDDIDALAKVGVGNLLEEMDFNDLWNGIPATSSEPSLNTFVDDSVASAASQLSPASSFSSSDSNCDSVRTITSPTHLQELETLKVEHEEVVGEKNQNDPTSDEESSDLYPSGLTRSTISGRVTKRGASLRSKTDRPRGPEFRLSAEEKRIAAKEGFIFPSHYPLTKEQEKNLRRVRRKIRNKKSAQNSRQKKKEYMDTLEAKVKECAQEKDLLAARVKQLEKENSTLSNQLRQLQGLLGRATGKAAPASTALLVILLSCALLMTPNQMHQQNKATEAALGVPQSVSHAAGARRALLSKSLTTLLTESCDGALFPFFNKLCWDGSAQAEEGKRMTTLTQVDEVPGPLMDHDYDPPPSSRGKWFTDEGDPFEETDILKLLTKAIGIGGNDEMDYIERSNLNETTTVVNLLGAMDE</sequence>
<proteinExistence type="predicted"/>
<name>A0A7R8W8P0_9CRUS</name>
<keyword evidence="2" id="KW-0805">Transcription regulation</keyword>
<dbReference type="Gene3D" id="1.20.5.170">
    <property type="match status" value="1"/>
</dbReference>
<dbReference type="InterPro" id="IPR046347">
    <property type="entry name" value="bZIP_sf"/>
</dbReference>
<dbReference type="PROSITE" id="PS00036">
    <property type="entry name" value="BZIP_BASIC"/>
    <property type="match status" value="1"/>
</dbReference>
<evidence type="ECO:0000256" key="7">
    <source>
        <dbReference type="SAM" id="MobiDB-lite"/>
    </source>
</evidence>
<keyword evidence="5" id="KW-0539">Nucleus</keyword>
<dbReference type="GO" id="GO:0005789">
    <property type="term" value="C:endoplasmic reticulum membrane"/>
    <property type="evidence" value="ECO:0007669"/>
    <property type="project" value="UniProtKB-SubCell"/>
</dbReference>
<dbReference type="InterPro" id="IPR004827">
    <property type="entry name" value="bZIP"/>
</dbReference>
<feature type="region of interest" description="Disordered" evidence="7">
    <location>
        <begin position="109"/>
        <end position="169"/>
    </location>
</feature>
<evidence type="ECO:0000256" key="2">
    <source>
        <dbReference type="ARBA" id="ARBA00023015"/>
    </source>
</evidence>
<dbReference type="Pfam" id="PF00170">
    <property type="entry name" value="bZIP_1"/>
    <property type="match status" value="1"/>
</dbReference>
<keyword evidence="6" id="KW-0175">Coiled coil</keyword>